<dbReference type="Proteomes" id="UP000627166">
    <property type="component" value="Unassembled WGS sequence"/>
</dbReference>
<dbReference type="SUPFAM" id="SSF56059">
    <property type="entry name" value="Glutathione synthetase ATP-binding domain-like"/>
    <property type="match status" value="1"/>
</dbReference>
<comment type="caution">
    <text evidence="1">The sequence shown here is derived from an EMBL/GenBank/DDBJ whole genome shotgun (WGS) entry which is preliminary data.</text>
</comment>
<evidence type="ECO:0000313" key="2">
    <source>
        <dbReference type="Proteomes" id="UP000627166"/>
    </source>
</evidence>
<organism evidence="1 2">
    <name type="scientific">Clostridium faecium</name>
    <dbReference type="NCBI Taxonomy" id="2762223"/>
    <lineage>
        <taxon>Bacteria</taxon>
        <taxon>Bacillati</taxon>
        <taxon>Bacillota</taxon>
        <taxon>Clostridia</taxon>
        <taxon>Eubacteriales</taxon>
        <taxon>Clostridiaceae</taxon>
        <taxon>Clostridium</taxon>
    </lineage>
</organism>
<reference evidence="1 2" key="1">
    <citation type="submission" date="2020-08" db="EMBL/GenBank/DDBJ databases">
        <title>A Genomic Blueprint of the Chicken Gut Microbiome.</title>
        <authorList>
            <person name="Gilroy R."/>
            <person name="Ravi A."/>
            <person name="Getino M."/>
            <person name="Pursley I."/>
            <person name="Horton D.L."/>
            <person name="Alikhan N.-F."/>
            <person name="Baker D."/>
            <person name="Gharbi K."/>
            <person name="Hall N."/>
            <person name="Watson M."/>
            <person name="Adriaenssens E.M."/>
            <person name="Foster-Nyarko E."/>
            <person name="Jarju S."/>
            <person name="Secka A."/>
            <person name="Antonio M."/>
            <person name="Oren A."/>
            <person name="Chaudhuri R."/>
            <person name="La Ragione R.M."/>
            <person name="Hildebrand F."/>
            <person name="Pallen M.J."/>
        </authorList>
    </citation>
    <scope>NUCLEOTIDE SEQUENCE [LARGE SCALE GENOMIC DNA]</scope>
    <source>
        <strain evidence="1 2">N37</strain>
    </source>
</reference>
<proteinExistence type="predicted"/>
<protein>
    <submittedName>
        <fullName evidence="1">STM4014 family protein</fullName>
    </submittedName>
</protein>
<dbReference type="RefSeq" id="WP_191740137.1">
    <property type="nucleotide sequence ID" value="NZ_JACSQB010000064.1"/>
</dbReference>
<dbReference type="EMBL" id="JACSQB010000064">
    <property type="protein sequence ID" value="MBD8047165.1"/>
    <property type="molecule type" value="Genomic_DNA"/>
</dbReference>
<gene>
    <name evidence="1" type="ORF">H9637_08980</name>
</gene>
<dbReference type="Gene3D" id="3.30.470.20">
    <property type="entry name" value="ATP-grasp fold, B domain"/>
    <property type="match status" value="1"/>
</dbReference>
<dbReference type="NCBIfam" id="NF038074">
    <property type="entry name" value="fam_STM4014"/>
    <property type="match status" value="1"/>
</dbReference>
<sequence length="374" mass="43652">MKSKFLLVGDTKGKRINTFVDCLKHMDITEYKVIPWKEIIEDSSIIEKDLSSNTIIKIEPPEKDLYIYKSFLKKGISKGILNNKDIEKINFEKCPIVAPNQWYEGVREVFLEIENILNHNKNVFSMIDIKESLIMMDKERTYNFLSGKEKSFNLPEKLESYKSYEHFKNDTGNKSLKCFIKLRHGSGSEGVIAYSNNKRLNEECIYTSLAYSKDEDIFFSTYKVNCYRESEIIEKMINWVLKNDAHIEAWIPKAKYIDKVYDTRAIVIDNKVEYLLSRLSKTPITNLHLKNERKESKEFMNTKTIYIIEEASKGVMNLFENSFMAGIDVVMSKKNKPYIIDVNPFGDLLHHLIGTDKNIYYKEIKSAIAKLGDR</sequence>
<accession>A0ABR8YSG7</accession>
<name>A0ABR8YSG7_9CLOT</name>
<dbReference type="InterPro" id="IPR047778">
    <property type="entry name" value="STM4014-like"/>
</dbReference>
<keyword evidence="2" id="KW-1185">Reference proteome</keyword>
<evidence type="ECO:0000313" key="1">
    <source>
        <dbReference type="EMBL" id="MBD8047165.1"/>
    </source>
</evidence>